<dbReference type="Pfam" id="PF00160">
    <property type="entry name" value="Pro_isomerase"/>
    <property type="match status" value="1"/>
</dbReference>
<comment type="subcellular location">
    <subcellularLocation>
        <location evidence="1">Nucleus</location>
    </subcellularLocation>
</comment>
<dbReference type="PANTHER" id="PTHR45625">
    <property type="entry name" value="PEPTIDYL-PROLYL CIS-TRANS ISOMERASE-RELATED"/>
    <property type="match status" value="1"/>
</dbReference>
<feature type="domain" description="PPIase cyclophilin-type" evidence="7">
    <location>
        <begin position="1"/>
        <end position="160"/>
    </location>
</feature>
<dbReference type="PRINTS" id="PR00153">
    <property type="entry name" value="CSAPPISMRASE"/>
</dbReference>
<evidence type="ECO:0000256" key="2">
    <source>
        <dbReference type="ARBA" id="ARBA00007365"/>
    </source>
</evidence>
<keyword evidence="5 8" id="KW-0413">Isomerase</keyword>
<dbReference type="GO" id="GO:0003755">
    <property type="term" value="F:peptidyl-prolyl cis-trans isomerase activity"/>
    <property type="evidence" value="ECO:0007669"/>
    <property type="project" value="UniProtKB-UniRule"/>
</dbReference>
<evidence type="ECO:0000256" key="4">
    <source>
        <dbReference type="ARBA" id="ARBA00046368"/>
    </source>
</evidence>
<protein>
    <recommendedName>
        <fullName evidence="5">Peptidyl-prolyl cis-trans isomerase</fullName>
        <shortName evidence="5">PPIase</shortName>
        <ecNumber evidence="5">5.2.1.8</ecNumber>
    </recommendedName>
</protein>
<name>A0A310SN21_9HYME</name>
<gene>
    <name evidence="8" type="ORF">WN48_07321</name>
</gene>
<dbReference type="EC" id="5.2.1.8" evidence="5"/>
<comment type="catalytic activity">
    <reaction evidence="5">
        <text>[protein]-peptidylproline (omega=180) = [protein]-peptidylproline (omega=0)</text>
        <dbReference type="Rhea" id="RHEA:16237"/>
        <dbReference type="Rhea" id="RHEA-COMP:10747"/>
        <dbReference type="Rhea" id="RHEA-COMP:10748"/>
        <dbReference type="ChEBI" id="CHEBI:83833"/>
        <dbReference type="ChEBI" id="CHEBI:83834"/>
        <dbReference type="EC" id="5.2.1.8"/>
    </reaction>
</comment>
<proteinExistence type="inferred from homology"/>
<evidence type="ECO:0000313" key="9">
    <source>
        <dbReference type="Proteomes" id="UP000250275"/>
    </source>
</evidence>
<evidence type="ECO:0000256" key="6">
    <source>
        <dbReference type="SAM" id="MobiDB-lite"/>
    </source>
</evidence>
<dbReference type="OrthoDB" id="442970at2759"/>
<dbReference type="PANTHER" id="PTHR45625:SF6">
    <property type="entry name" value="SPLICEOSOME-ASSOCIATED PROTEIN CWC27 HOMOLOG"/>
    <property type="match status" value="1"/>
</dbReference>
<dbReference type="GO" id="GO:0071013">
    <property type="term" value="C:catalytic step 2 spliceosome"/>
    <property type="evidence" value="ECO:0007669"/>
    <property type="project" value="TreeGrafter"/>
</dbReference>
<dbReference type="EMBL" id="KQ759859">
    <property type="protein sequence ID" value="OAD62532.1"/>
    <property type="molecule type" value="Genomic_DNA"/>
</dbReference>
<comment type="subunit">
    <text evidence="4">Part of the activated spliceosome B/catalytic step 1 spliceosome, one of the forms of the spliceosome which has a well-formed active site but still cannot catalyze the branching reaction and is composed at least of 52 proteins, the U2, U5 and U6 snRNAs and the pre-mRNA. Recruited during early steps of activated spliceosome B maturation, it is probably one of the first proteins released from this complex as he matures to the spliceosome C complex. Component of the minor spliceosome, which splices U12-type introns.</text>
</comment>
<organism evidence="8 9">
    <name type="scientific">Eufriesea mexicana</name>
    <dbReference type="NCBI Taxonomy" id="516756"/>
    <lineage>
        <taxon>Eukaryota</taxon>
        <taxon>Metazoa</taxon>
        <taxon>Ecdysozoa</taxon>
        <taxon>Arthropoda</taxon>
        <taxon>Hexapoda</taxon>
        <taxon>Insecta</taxon>
        <taxon>Pterygota</taxon>
        <taxon>Neoptera</taxon>
        <taxon>Endopterygota</taxon>
        <taxon>Hymenoptera</taxon>
        <taxon>Apocrita</taxon>
        <taxon>Aculeata</taxon>
        <taxon>Apoidea</taxon>
        <taxon>Anthophila</taxon>
        <taxon>Apidae</taxon>
        <taxon>Eufriesea</taxon>
    </lineage>
</organism>
<sequence length="259" mass="29806">MKTTVGDVELELWAKETPKACRNFIQLCMEGYLNDTTFHGIIKGFITQGGNLTGTGEGGKIYGQPFKNLFHARLRFCRRDLIAMANAGEDDNGFQFFFTLISTPDLQHKHTIFGKVKEYTIYNMLKHEEALVDEESEEVKDSLQTKTATVKDFNILSFGEEAEEAKEEFVILYKKFRATDKSAHSHLMDPKLSSQPAVEPHGLANKKREEDRSSNWESDDEVKTQEELEIIKREKKAVEERIRNKLRDAEKEPKKIKKL</sequence>
<dbReference type="Proteomes" id="UP000250275">
    <property type="component" value="Unassembled WGS sequence"/>
</dbReference>
<keyword evidence="5" id="KW-0697">Rotamase</keyword>
<evidence type="ECO:0000259" key="7">
    <source>
        <dbReference type="PROSITE" id="PS50072"/>
    </source>
</evidence>
<dbReference type="PROSITE" id="PS50072">
    <property type="entry name" value="CSA_PPIASE_2"/>
    <property type="match status" value="1"/>
</dbReference>
<accession>A0A310SN21</accession>
<dbReference type="InterPro" id="IPR029000">
    <property type="entry name" value="Cyclophilin-like_dom_sf"/>
</dbReference>
<reference evidence="8 9" key="1">
    <citation type="submission" date="2015-07" db="EMBL/GenBank/DDBJ databases">
        <title>The genome of Eufriesea mexicana.</title>
        <authorList>
            <person name="Pan H."/>
            <person name="Kapheim K."/>
        </authorList>
    </citation>
    <scope>NUCLEOTIDE SEQUENCE [LARGE SCALE GENOMIC DNA]</scope>
    <source>
        <strain evidence="8">0111107269</strain>
        <tissue evidence="8">Whole body</tissue>
    </source>
</reference>
<keyword evidence="3" id="KW-0539">Nucleus</keyword>
<keyword evidence="9" id="KW-1185">Reference proteome</keyword>
<dbReference type="InterPro" id="IPR044666">
    <property type="entry name" value="Cyclophilin_A-like"/>
</dbReference>
<dbReference type="InterPro" id="IPR002130">
    <property type="entry name" value="Cyclophilin-type_PPIase_dom"/>
</dbReference>
<comment type="function">
    <text evidence="5">PPIases accelerate the folding of proteins. It catalyzes the cis-trans isomerization of proline imidic peptide bonds in oligopeptides.</text>
</comment>
<feature type="region of interest" description="Disordered" evidence="6">
    <location>
        <begin position="185"/>
        <end position="225"/>
    </location>
</feature>
<evidence type="ECO:0000256" key="3">
    <source>
        <dbReference type="ARBA" id="ARBA00023242"/>
    </source>
</evidence>
<comment type="similarity">
    <text evidence="2 5">Belongs to the cyclophilin-type PPIase family.</text>
</comment>
<evidence type="ECO:0000313" key="8">
    <source>
        <dbReference type="EMBL" id="OAD62532.1"/>
    </source>
</evidence>
<dbReference type="AlphaFoldDB" id="A0A310SN21"/>
<evidence type="ECO:0000256" key="1">
    <source>
        <dbReference type="ARBA" id="ARBA00004123"/>
    </source>
</evidence>
<dbReference type="Gene3D" id="2.40.100.10">
    <property type="entry name" value="Cyclophilin-like"/>
    <property type="match status" value="1"/>
</dbReference>
<evidence type="ECO:0000256" key="5">
    <source>
        <dbReference type="RuleBase" id="RU363019"/>
    </source>
</evidence>
<dbReference type="SUPFAM" id="SSF50891">
    <property type="entry name" value="Cyclophilin-like"/>
    <property type="match status" value="1"/>
</dbReference>